<dbReference type="EMBL" id="AAJBAM010000057">
    <property type="protein sequence ID" value="ECK2341387.1"/>
    <property type="molecule type" value="Genomic_DNA"/>
</dbReference>
<dbReference type="SUPFAM" id="SSF55681">
    <property type="entry name" value="Class II aaRS and biotin synthetases"/>
    <property type="match status" value="1"/>
</dbReference>
<name>A0A5Y4VN97_CAMJU</name>
<dbReference type="SUPFAM" id="SSF54991">
    <property type="entry name" value="Anticodon-binding domain of PheRS"/>
    <property type="match status" value="1"/>
</dbReference>
<proteinExistence type="predicted"/>
<dbReference type="AlphaFoldDB" id="A0A5Y4VN97"/>
<dbReference type="PROSITE" id="PS51447">
    <property type="entry name" value="FDX_ACB"/>
    <property type="match status" value="1"/>
</dbReference>
<gene>
    <name evidence="2" type="ORF">FQW99_08355</name>
</gene>
<dbReference type="PANTHER" id="PTHR10947:SF3">
    <property type="entry name" value="LEUCINE-RICH REPEAT-CONTAINING PROTEIN 47"/>
    <property type="match status" value="1"/>
</dbReference>
<evidence type="ECO:0000259" key="1">
    <source>
        <dbReference type="PROSITE" id="PS51447"/>
    </source>
</evidence>
<dbReference type="Pfam" id="PF17759">
    <property type="entry name" value="tRNA_synthFbeta"/>
    <property type="match status" value="1"/>
</dbReference>
<keyword evidence="2" id="KW-0436">Ligase</keyword>
<dbReference type="InterPro" id="IPR045060">
    <property type="entry name" value="Phe-tRNA-ligase_IIc_bsu"/>
</dbReference>
<comment type="caution">
    <text evidence="2">The sequence shown here is derived from an EMBL/GenBank/DDBJ whole genome shotgun (WGS) entry which is preliminary data.</text>
</comment>
<reference evidence="2" key="1">
    <citation type="submission" date="2019-07" db="EMBL/GenBank/DDBJ databases">
        <authorList>
            <consortium name="PulseNet: The National Subtyping Network for Foodborne Disease Surveillance"/>
            <person name="Tarr C.L."/>
            <person name="Trees E."/>
            <person name="Katz L.S."/>
            <person name="Carleton-Romer H.A."/>
            <person name="Stroika S."/>
            <person name="Kucerova Z."/>
            <person name="Roache K.F."/>
            <person name="Sabol A.L."/>
            <person name="Besser J."/>
            <person name="Gerner-Smidt P."/>
        </authorList>
    </citation>
    <scope>NUCLEOTIDE SEQUENCE</scope>
    <source>
        <strain evidence="2">PNUSAC010421</strain>
    </source>
</reference>
<dbReference type="InterPro" id="IPR005121">
    <property type="entry name" value="Fdx_antiC-bd"/>
</dbReference>
<sequence>SLHYVLDNGEELKRLGFDSVKLKLINPITAELNTLRTTLLNHLLNAASLNAKNSKKIIKLFELGAVFNVNNQELNRIAFIHSGLKEEAKISNKAKPESVQFYDFLLDIKNIIGDFKLKSSKYNILSPYEQADIYLSDIKVGFIGRLHLKIENERDLPKTYICELDLDLIRQDFKIAKPYSKFPAITRDLSVLIPKGFEYNQIKNCIEELNLEILENFRLVDIYSDENLKEFYSITISFSFRDINKTLEDNQVNECMDKILNTLKNLGLDLR</sequence>
<dbReference type="GO" id="GO:0006432">
    <property type="term" value="P:phenylalanyl-tRNA aminoacylation"/>
    <property type="evidence" value="ECO:0007669"/>
    <property type="project" value="InterPro"/>
</dbReference>
<dbReference type="InterPro" id="IPR036690">
    <property type="entry name" value="Fdx_antiC-bd_sf"/>
</dbReference>
<evidence type="ECO:0000313" key="2">
    <source>
        <dbReference type="EMBL" id="ECK2341387.1"/>
    </source>
</evidence>
<dbReference type="CDD" id="cd00769">
    <property type="entry name" value="PheRS_beta_core"/>
    <property type="match status" value="1"/>
</dbReference>
<dbReference type="Gene3D" id="3.30.930.10">
    <property type="entry name" value="Bira Bifunctional Protein, Domain 2"/>
    <property type="match status" value="1"/>
</dbReference>
<accession>A0A5Y4VN97</accession>
<dbReference type="PANTHER" id="PTHR10947">
    <property type="entry name" value="PHENYLALANYL-TRNA SYNTHETASE BETA CHAIN AND LEUCINE-RICH REPEAT-CONTAINING PROTEIN 47"/>
    <property type="match status" value="1"/>
</dbReference>
<dbReference type="SMART" id="SM00896">
    <property type="entry name" value="FDX-ACB"/>
    <property type="match status" value="1"/>
</dbReference>
<dbReference type="GO" id="GO:0004826">
    <property type="term" value="F:phenylalanine-tRNA ligase activity"/>
    <property type="evidence" value="ECO:0007669"/>
    <property type="project" value="InterPro"/>
</dbReference>
<feature type="domain" description="FDX-ACB" evidence="1">
    <location>
        <begin position="180"/>
        <end position="271"/>
    </location>
</feature>
<dbReference type="InterPro" id="IPR041616">
    <property type="entry name" value="PheRS_beta_core"/>
</dbReference>
<dbReference type="Pfam" id="PF03147">
    <property type="entry name" value="FDX-ACB"/>
    <property type="match status" value="1"/>
</dbReference>
<dbReference type="Gene3D" id="3.30.70.380">
    <property type="entry name" value="Ferrodoxin-fold anticodon-binding domain"/>
    <property type="match status" value="1"/>
</dbReference>
<organism evidence="2">
    <name type="scientific">Campylobacter jejuni</name>
    <dbReference type="NCBI Taxonomy" id="197"/>
    <lineage>
        <taxon>Bacteria</taxon>
        <taxon>Pseudomonadati</taxon>
        <taxon>Campylobacterota</taxon>
        <taxon>Epsilonproteobacteria</taxon>
        <taxon>Campylobacterales</taxon>
        <taxon>Campylobacteraceae</taxon>
        <taxon>Campylobacter</taxon>
    </lineage>
</organism>
<dbReference type="InterPro" id="IPR045864">
    <property type="entry name" value="aa-tRNA-synth_II/BPL/LPL"/>
</dbReference>
<feature type="non-terminal residue" evidence="2">
    <location>
        <position position="1"/>
    </location>
</feature>
<protein>
    <submittedName>
        <fullName evidence="2">Phenylalanine--tRNA ligase subunit beta</fullName>
    </submittedName>
</protein>